<comment type="caution">
    <text evidence="2">The sequence shown here is derived from an EMBL/GenBank/DDBJ whole genome shotgun (WGS) entry which is preliminary data.</text>
</comment>
<evidence type="ECO:0000313" key="2">
    <source>
        <dbReference type="EMBL" id="OPH61706.1"/>
    </source>
</evidence>
<feature type="transmembrane region" description="Helical" evidence="1">
    <location>
        <begin position="84"/>
        <end position="105"/>
    </location>
</feature>
<gene>
    <name evidence="2" type="ORF">BC351_00240</name>
</gene>
<organism evidence="2 3">
    <name type="scientific">Paenibacillus ferrarius</name>
    <dbReference type="NCBI Taxonomy" id="1469647"/>
    <lineage>
        <taxon>Bacteria</taxon>
        <taxon>Bacillati</taxon>
        <taxon>Bacillota</taxon>
        <taxon>Bacilli</taxon>
        <taxon>Bacillales</taxon>
        <taxon>Paenibacillaceae</taxon>
        <taxon>Paenibacillus</taxon>
    </lineage>
</organism>
<accession>A0A1V4HS66</accession>
<dbReference type="OrthoDB" id="2672394at2"/>
<dbReference type="STRING" id="1469647.BC351_00240"/>
<evidence type="ECO:0000256" key="1">
    <source>
        <dbReference type="SAM" id="Phobius"/>
    </source>
</evidence>
<sequence length="106" mass="12058">MGNELTESERLAIVETQLKNVLDGMASLTKSFTRLEEKLDRREENFVTTVLLDEKFRLRDDKIDGLQKAIVDIRSEKQSNKNNLPVWLSILPSLAAVVVAIIAIYK</sequence>
<proteinExistence type="predicted"/>
<dbReference type="RefSeq" id="WP_079408702.1">
    <property type="nucleotide sequence ID" value="NZ_MBTG01000001.1"/>
</dbReference>
<name>A0A1V4HS66_9BACL</name>
<protein>
    <submittedName>
        <fullName evidence="2">Uncharacterized protein</fullName>
    </submittedName>
</protein>
<dbReference type="EMBL" id="MBTG01000001">
    <property type="protein sequence ID" value="OPH61706.1"/>
    <property type="molecule type" value="Genomic_DNA"/>
</dbReference>
<evidence type="ECO:0000313" key="3">
    <source>
        <dbReference type="Proteomes" id="UP000190626"/>
    </source>
</evidence>
<reference evidence="3" key="1">
    <citation type="submission" date="2016-07" db="EMBL/GenBank/DDBJ databases">
        <authorList>
            <person name="Florea S."/>
            <person name="Webb J.S."/>
            <person name="Jaromczyk J."/>
            <person name="Schardl C.L."/>
        </authorList>
    </citation>
    <scope>NUCLEOTIDE SEQUENCE [LARGE SCALE GENOMIC DNA]</scope>
    <source>
        <strain evidence="3">CY1</strain>
    </source>
</reference>
<keyword evidence="1" id="KW-1133">Transmembrane helix</keyword>
<keyword evidence="1" id="KW-0472">Membrane</keyword>
<keyword evidence="1" id="KW-0812">Transmembrane</keyword>
<keyword evidence="3" id="KW-1185">Reference proteome</keyword>
<dbReference type="Proteomes" id="UP000190626">
    <property type="component" value="Unassembled WGS sequence"/>
</dbReference>
<dbReference type="AlphaFoldDB" id="A0A1V4HS66"/>